<evidence type="ECO:0000256" key="4">
    <source>
        <dbReference type="HAMAP-Rule" id="MF_01812"/>
    </source>
</evidence>
<dbReference type="EMBL" id="CP109495">
    <property type="protein sequence ID" value="WUX55260.1"/>
    <property type="molecule type" value="Genomic_DNA"/>
</dbReference>
<dbReference type="RefSeq" id="WP_329078958.1">
    <property type="nucleotide sequence ID" value="NZ_CP108849.2"/>
</dbReference>
<evidence type="ECO:0000256" key="2">
    <source>
        <dbReference type="ARBA" id="ARBA00022679"/>
    </source>
</evidence>
<protein>
    <submittedName>
        <fullName evidence="6">GNAT family N-acetyltransferase</fullName>
    </submittedName>
</protein>
<keyword evidence="3 4" id="KW-0012">Acyltransferase</keyword>
<dbReference type="PROSITE" id="PS51186">
    <property type="entry name" value="GNAT"/>
    <property type="match status" value="1"/>
</dbReference>
<comment type="subunit">
    <text evidence="4">Homohexamer; trimer of dimers.</text>
</comment>
<feature type="active site" description="Proton donor" evidence="4">
    <location>
        <position position="124"/>
    </location>
</feature>
<dbReference type="InterPro" id="IPR000182">
    <property type="entry name" value="GNAT_dom"/>
</dbReference>
<keyword evidence="2 4" id="KW-0808">Transferase</keyword>
<dbReference type="PANTHER" id="PTHR37817">
    <property type="entry name" value="N-ACETYLTRANSFERASE EIS"/>
    <property type="match status" value="1"/>
</dbReference>
<feature type="binding site" evidence="4">
    <location>
        <begin position="91"/>
        <end position="96"/>
    </location>
    <ligand>
        <name>acetyl-CoA</name>
        <dbReference type="ChEBI" id="CHEBI:57288"/>
    </ligand>
</feature>
<dbReference type="PANTHER" id="PTHR37817:SF1">
    <property type="entry name" value="N-ACETYLTRANSFERASE EIS"/>
    <property type="match status" value="1"/>
</dbReference>
<dbReference type="GeneID" id="91341676"/>
<organism evidence="6 7">
    <name type="scientific">Streptomyces niveus</name>
    <name type="common">Streptomyces spheroides</name>
    <dbReference type="NCBI Taxonomy" id="193462"/>
    <lineage>
        <taxon>Bacteria</taxon>
        <taxon>Bacillati</taxon>
        <taxon>Actinomycetota</taxon>
        <taxon>Actinomycetes</taxon>
        <taxon>Kitasatosporales</taxon>
        <taxon>Streptomycetaceae</taxon>
        <taxon>Streptomyces</taxon>
    </lineage>
</organism>
<feature type="active site" description="Proton acceptor; via carboxylate" evidence="4">
    <location>
        <position position="417"/>
    </location>
</feature>
<sequence length="417" mass="44947">MTTDLRVLEASDWDTWFGTLERAFGGALVNSAEEREVWRSVTECERSVGVWDGDECVGTAGAYTFGLTVPGGGVVSAAGVTMVSVAATHRRRGILTSMMRRQLDDVRSWGQPVALLTASEPEIYGRFGYGLGTRQLSADIDTSRVSFRMPGGDGADAGIRLRYVAPDDARESIESLYARLVPGRPGMLERRPGWDRKLLVDPPESREGASALQCVLARRGEGDDAEVVGYALYRIKATWDAAGPAGTVVVDQFAALDPVTNATLWRFLGGIDLTSSVSVSNLPVDDAFQFLVSDVRRSNIRLRDSLYVRLVEVGAALAARTYQAPVDVVLEVDDAFCPWNEGRWRLTGDEKGASCERTADAADLSLSVRELAAMYLGDTSPAALARAGLVRELRPGALAEASVAFASPVAPWLPHGF</sequence>
<dbReference type="InterPro" id="IPR051554">
    <property type="entry name" value="Acetyltransferase_Eis"/>
</dbReference>
<feature type="binding site" evidence="4">
    <location>
        <begin position="83"/>
        <end position="85"/>
    </location>
    <ligand>
        <name>acetyl-CoA</name>
        <dbReference type="ChEBI" id="CHEBI:57288"/>
    </ligand>
</feature>
<dbReference type="InterPro" id="IPR022902">
    <property type="entry name" value="NAcTrfase_Eis"/>
</dbReference>
<dbReference type="HAMAP" id="MF_01812">
    <property type="entry name" value="Eis"/>
    <property type="match status" value="1"/>
</dbReference>
<evidence type="ECO:0000313" key="6">
    <source>
        <dbReference type="EMBL" id="WUX55260.1"/>
    </source>
</evidence>
<evidence type="ECO:0000256" key="1">
    <source>
        <dbReference type="ARBA" id="ARBA00009213"/>
    </source>
</evidence>
<evidence type="ECO:0000313" key="7">
    <source>
        <dbReference type="Proteomes" id="UP001432209"/>
    </source>
</evidence>
<dbReference type="InterPro" id="IPR025559">
    <property type="entry name" value="Eis_dom"/>
</dbReference>
<dbReference type="Pfam" id="PF17668">
    <property type="entry name" value="Acetyltransf_17"/>
    <property type="match status" value="1"/>
</dbReference>
<name>A0ABZ2A980_STRNV</name>
<dbReference type="CDD" id="cd04301">
    <property type="entry name" value="NAT_SF"/>
    <property type="match status" value="1"/>
</dbReference>
<accession>A0ABZ2A980</accession>
<dbReference type="SUPFAM" id="SSF55718">
    <property type="entry name" value="SCP-like"/>
    <property type="match status" value="1"/>
</dbReference>
<keyword evidence="7" id="KW-1185">Reference proteome</keyword>
<gene>
    <name evidence="6" type="ORF">OG442_29095</name>
</gene>
<evidence type="ECO:0000259" key="5">
    <source>
        <dbReference type="PROSITE" id="PS51186"/>
    </source>
</evidence>
<comment type="similarity">
    <text evidence="1 4">Belongs to the acetyltransferase Eis family.</text>
</comment>
<reference evidence="6" key="1">
    <citation type="submission" date="2022-10" db="EMBL/GenBank/DDBJ databases">
        <title>The complete genomes of actinobacterial strains from the NBC collection.</title>
        <authorList>
            <person name="Joergensen T.S."/>
            <person name="Alvarez Arevalo M."/>
            <person name="Sterndorff E.B."/>
            <person name="Faurdal D."/>
            <person name="Vuksanovic O."/>
            <person name="Mourched A.-S."/>
            <person name="Charusanti P."/>
            <person name="Shaw S."/>
            <person name="Blin K."/>
            <person name="Weber T."/>
        </authorList>
    </citation>
    <scope>NUCLEOTIDE SEQUENCE</scope>
    <source>
        <strain evidence="6">NBC_01432</strain>
    </source>
</reference>
<dbReference type="InterPro" id="IPR016181">
    <property type="entry name" value="Acyl_CoA_acyltransferase"/>
</dbReference>
<evidence type="ECO:0000256" key="3">
    <source>
        <dbReference type="ARBA" id="ARBA00023315"/>
    </source>
</evidence>
<dbReference type="Gene3D" id="3.30.1050.10">
    <property type="entry name" value="SCP2 sterol-binding domain"/>
    <property type="match status" value="1"/>
</dbReference>
<feature type="domain" description="N-acetyltransferase" evidence="5">
    <location>
        <begin position="3"/>
        <end position="152"/>
    </location>
</feature>
<dbReference type="InterPro" id="IPR041380">
    <property type="entry name" value="Acetyltransf_17"/>
</dbReference>
<dbReference type="Proteomes" id="UP001432209">
    <property type="component" value="Chromosome"/>
</dbReference>
<feature type="binding site" evidence="4">
    <location>
        <begin position="119"/>
        <end position="120"/>
    </location>
    <ligand>
        <name>acetyl-CoA</name>
        <dbReference type="ChEBI" id="CHEBI:57288"/>
    </ligand>
</feature>
<dbReference type="Pfam" id="PF13530">
    <property type="entry name" value="SCP2_2"/>
    <property type="match status" value="1"/>
</dbReference>
<dbReference type="Pfam" id="PF13527">
    <property type="entry name" value="Acetyltransf_9"/>
    <property type="match status" value="1"/>
</dbReference>
<dbReference type="SUPFAM" id="SSF55729">
    <property type="entry name" value="Acyl-CoA N-acyltransferases (Nat)"/>
    <property type="match status" value="1"/>
</dbReference>
<dbReference type="NCBIfam" id="NF002367">
    <property type="entry name" value="PRK01346.1-4"/>
    <property type="match status" value="1"/>
</dbReference>
<dbReference type="Gene3D" id="3.40.630.30">
    <property type="match status" value="2"/>
</dbReference>
<dbReference type="InterPro" id="IPR036527">
    <property type="entry name" value="SCP2_sterol-bd_dom_sf"/>
</dbReference>
<proteinExistence type="inferred from homology"/>